<accession>A0A395S933</accession>
<keyword evidence="2" id="KW-0732">Signal</keyword>
<feature type="compositionally biased region" description="Polar residues" evidence="1">
    <location>
        <begin position="34"/>
        <end position="43"/>
    </location>
</feature>
<dbReference type="Proteomes" id="UP000266234">
    <property type="component" value="Unassembled WGS sequence"/>
</dbReference>
<gene>
    <name evidence="4" type="ORF">FLONG3_7997</name>
</gene>
<evidence type="ECO:0000256" key="2">
    <source>
        <dbReference type="SAM" id="SignalP"/>
    </source>
</evidence>
<evidence type="ECO:0000313" key="4">
    <source>
        <dbReference type="EMBL" id="RGP68936.1"/>
    </source>
</evidence>
<protein>
    <recommendedName>
        <fullName evidence="3">Cyanovirin-N domain-containing protein</fullName>
    </recommendedName>
</protein>
<dbReference type="EMBL" id="PXOG01000188">
    <property type="protein sequence ID" value="RGP68936.1"/>
    <property type="molecule type" value="Genomic_DNA"/>
</dbReference>
<feature type="region of interest" description="Disordered" evidence="1">
    <location>
        <begin position="21"/>
        <end position="43"/>
    </location>
</feature>
<evidence type="ECO:0000313" key="5">
    <source>
        <dbReference type="Proteomes" id="UP000266234"/>
    </source>
</evidence>
<reference evidence="4 5" key="1">
    <citation type="journal article" date="2018" name="PLoS Pathog.">
        <title>Evolution of structural diversity of trichothecenes, a family of toxins produced by plant pathogenic and entomopathogenic fungi.</title>
        <authorList>
            <person name="Proctor R.H."/>
            <person name="McCormick S.P."/>
            <person name="Kim H.S."/>
            <person name="Cardoza R.E."/>
            <person name="Stanley A.M."/>
            <person name="Lindo L."/>
            <person name="Kelly A."/>
            <person name="Brown D.W."/>
            <person name="Lee T."/>
            <person name="Vaughan M.M."/>
            <person name="Alexander N.J."/>
            <person name="Busman M."/>
            <person name="Gutierrez S."/>
        </authorList>
    </citation>
    <scope>NUCLEOTIDE SEQUENCE [LARGE SCALE GENOMIC DNA]</scope>
    <source>
        <strain evidence="4 5">NRRL 20695</strain>
    </source>
</reference>
<dbReference type="STRING" id="694270.A0A395S933"/>
<keyword evidence="5" id="KW-1185">Reference proteome</keyword>
<name>A0A395S933_9HYPO</name>
<evidence type="ECO:0000256" key="1">
    <source>
        <dbReference type="SAM" id="MobiDB-lite"/>
    </source>
</evidence>
<sequence>MNFKLLFLTFTLGVIAAEPQPSSSSQLAEPDPTITFTDSNGTSHTLTSRDWESNYAAIEAESKLQARFKTGGFLDKCKNVRYYLAKVDDKNPRKNGYTQGYKKSPWLVAECPDKNGNYLCTWLELGECLVNLDGELYQGKKGDGRWFNCGCWTKYPKGTIKWEDIKERMKRTTIDLNVAIGAQDGYLYCHGNWGIKDFCSGRPSNDPFSMNCKERGAQAYCWQ</sequence>
<dbReference type="InterPro" id="IPR011058">
    <property type="entry name" value="Cyanovirin-N"/>
</dbReference>
<evidence type="ECO:0000259" key="3">
    <source>
        <dbReference type="SMART" id="SM01111"/>
    </source>
</evidence>
<dbReference type="OrthoDB" id="2947935at2759"/>
<feature type="signal peptide" evidence="2">
    <location>
        <begin position="1"/>
        <end position="17"/>
    </location>
</feature>
<dbReference type="Gene3D" id="2.30.60.10">
    <property type="entry name" value="Cyanovirin-N"/>
    <property type="match status" value="1"/>
</dbReference>
<dbReference type="SMART" id="SM01111">
    <property type="entry name" value="CVNH"/>
    <property type="match status" value="1"/>
</dbReference>
<dbReference type="InterPro" id="IPR036673">
    <property type="entry name" value="Cyanovirin-N_sf"/>
</dbReference>
<organism evidence="4 5">
    <name type="scientific">Fusarium longipes</name>
    <dbReference type="NCBI Taxonomy" id="694270"/>
    <lineage>
        <taxon>Eukaryota</taxon>
        <taxon>Fungi</taxon>
        <taxon>Dikarya</taxon>
        <taxon>Ascomycota</taxon>
        <taxon>Pezizomycotina</taxon>
        <taxon>Sordariomycetes</taxon>
        <taxon>Hypocreomycetidae</taxon>
        <taxon>Hypocreales</taxon>
        <taxon>Nectriaceae</taxon>
        <taxon>Fusarium</taxon>
    </lineage>
</organism>
<dbReference type="SUPFAM" id="SSF51322">
    <property type="entry name" value="Cyanovirin-N"/>
    <property type="match status" value="1"/>
</dbReference>
<feature type="chain" id="PRO_5017407048" description="Cyanovirin-N domain-containing protein" evidence="2">
    <location>
        <begin position="18"/>
        <end position="223"/>
    </location>
</feature>
<dbReference type="AlphaFoldDB" id="A0A395S933"/>
<feature type="domain" description="Cyanovirin-N" evidence="3">
    <location>
        <begin position="72"/>
        <end position="171"/>
    </location>
</feature>
<comment type="caution">
    <text evidence="4">The sequence shown here is derived from an EMBL/GenBank/DDBJ whole genome shotgun (WGS) entry which is preliminary data.</text>
</comment>
<proteinExistence type="predicted"/>